<feature type="domain" description="SSO1120-like N-terminal thioredoxin-like" evidence="3">
    <location>
        <begin position="3"/>
        <end position="83"/>
    </location>
</feature>
<dbReference type="SUPFAM" id="SSF52833">
    <property type="entry name" value="Thioredoxin-like"/>
    <property type="match status" value="1"/>
</dbReference>
<comment type="similarity">
    <text evidence="1">Belongs to the glutaredoxin family.</text>
</comment>
<dbReference type="Pfam" id="PF13192">
    <property type="entry name" value="Thioredoxin_3"/>
    <property type="match status" value="1"/>
</dbReference>
<proteinExistence type="inferred from homology"/>
<dbReference type="EMBL" id="AP024597">
    <property type="protein sequence ID" value="BCU69119.1"/>
    <property type="molecule type" value="Genomic_DNA"/>
</dbReference>
<dbReference type="AlphaFoldDB" id="A0A8D5ZGT9"/>
<keyword evidence="5" id="KW-1185">Reference proteome</keyword>
<dbReference type="Gene3D" id="3.40.30.80">
    <property type="match status" value="1"/>
</dbReference>
<dbReference type="CDD" id="cd02973">
    <property type="entry name" value="TRX_GRX_like"/>
    <property type="match status" value="1"/>
</dbReference>
<gene>
    <name evidence="4" type="ORF">KN1_04160</name>
</gene>
<accession>A0A8D5ZGT9</accession>
<dbReference type="KEGG" id="csty:KN1_04160"/>
<sequence length="183" mass="21056">MSYDNIISQYAKFVKGLTLEHCKEEEELVYKLSNENNVIEKDGCDKPYIKVLKNDRVYFIYYGVPTSNELWPFLNALIRVSNNVVQLDEKERSEAMKIKGNIKLFVTPDCTKCPIAAELLYQLPVINENINLEIIDVTEYEDLGKKYRVLNVPKIVLNDSAEIPGGFPPHIILKMLIKSSEKQ</sequence>
<protein>
    <submittedName>
        <fullName evidence="4">Glutaredoxin</fullName>
    </submittedName>
</protein>
<dbReference type="InterPro" id="IPR036249">
    <property type="entry name" value="Thioredoxin-like_sf"/>
</dbReference>
<dbReference type="RefSeq" id="WP_221289179.1">
    <property type="nucleotide sequence ID" value="NZ_AP024597.1"/>
</dbReference>
<dbReference type="GeneID" id="66162164"/>
<organism evidence="4 5">
    <name type="scientific">Stygiolobus caldivivus</name>
    <dbReference type="NCBI Taxonomy" id="2824673"/>
    <lineage>
        <taxon>Archaea</taxon>
        <taxon>Thermoproteota</taxon>
        <taxon>Thermoprotei</taxon>
        <taxon>Sulfolobales</taxon>
        <taxon>Sulfolobaceae</taxon>
        <taxon>Stygiolobus</taxon>
    </lineage>
</organism>
<feature type="domain" description="Thioredoxin-like fold" evidence="2">
    <location>
        <begin position="101"/>
        <end position="173"/>
    </location>
</feature>
<evidence type="ECO:0000259" key="3">
    <source>
        <dbReference type="Pfam" id="PF21873"/>
    </source>
</evidence>
<dbReference type="InterPro" id="IPR054067">
    <property type="entry name" value="SSO1120-like_N"/>
</dbReference>
<dbReference type="Proteomes" id="UP000825123">
    <property type="component" value="Chromosome"/>
</dbReference>
<evidence type="ECO:0000256" key="1">
    <source>
        <dbReference type="ARBA" id="ARBA00007787"/>
    </source>
</evidence>
<evidence type="ECO:0000259" key="2">
    <source>
        <dbReference type="Pfam" id="PF13192"/>
    </source>
</evidence>
<dbReference type="Pfam" id="PF21873">
    <property type="entry name" value="Thioredoxin_17"/>
    <property type="match status" value="1"/>
</dbReference>
<dbReference type="PANTHER" id="PTHR37170:SF1">
    <property type="entry name" value="GLUTAREDOXIN-LIKE PROTEIN"/>
    <property type="match status" value="1"/>
</dbReference>
<dbReference type="PANTHER" id="PTHR37170">
    <property type="entry name" value="GLUTAREDOXIN-RELATED"/>
    <property type="match status" value="1"/>
</dbReference>
<reference evidence="4 5" key="1">
    <citation type="submission" date="2021-04" db="EMBL/GenBank/DDBJ databases">
        <title>Complete genome sequence of Stygiolobus sp. KN-1.</title>
        <authorList>
            <person name="Nakamura K."/>
            <person name="Sakai H."/>
            <person name="Kurosawa N."/>
        </authorList>
    </citation>
    <scope>NUCLEOTIDE SEQUENCE [LARGE SCALE GENOMIC DNA]</scope>
    <source>
        <strain evidence="4 5">KN-1</strain>
    </source>
</reference>
<evidence type="ECO:0000313" key="4">
    <source>
        <dbReference type="EMBL" id="BCU69119.1"/>
    </source>
</evidence>
<dbReference type="InterPro" id="IPR012336">
    <property type="entry name" value="Thioredoxin-like_fold"/>
</dbReference>
<evidence type="ECO:0000313" key="5">
    <source>
        <dbReference type="Proteomes" id="UP000825123"/>
    </source>
</evidence>
<name>A0A8D5ZGT9_9CREN</name>